<dbReference type="RefSeq" id="WP_343864128.1">
    <property type="nucleotide sequence ID" value="NZ_BAAACX010000018.1"/>
</dbReference>
<evidence type="ECO:0000313" key="2">
    <source>
        <dbReference type="Proteomes" id="UP001500340"/>
    </source>
</evidence>
<proteinExistence type="predicted"/>
<organism evidence="1 2">
    <name type="scientific">Paenibacillus motobuensis</name>
    <dbReference type="NCBI Taxonomy" id="295324"/>
    <lineage>
        <taxon>Bacteria</taxon>
        <taxon>Bacillati</taxon>
        <taxon>Bacillota</taxon>
        <taxon>Bacilli</taxon>
        <taxon>Bacillales</taxon>
        <taxon>Paenibacillaceae</taxon>
        <taxon>Paenibacillus</taxon>
    </lineage>
</organism>
<evidence type="ECO:0008006" key="3">
    <source>
        <dbReference type="Google" id="ProtNLM"/>
    </source>
</evidence>
<dbReference type="Pfam" id="PF20181">
    <property type="entry name" value="DUF6544"/>
    <property type="match status" value="1"/>
</dbReference>
<dbReference type="EMBL" id="BAAACX010000018">
    <property type="protein sequence ID" value="GAA0405460.1"/>
    <property type="molecule type" value="Genomic_DNA"/>
</dbReference>
<accession>A0ABN0YQB9</accession>
<sequence>MWVIILILVIIAGILIFFNIPYSMTRAQFEQTVTEQIRSSEAAGGDTFTLEDIQELPEPVQRYFAYSGYIGTAKMSYMKAAFKQVDFIMAPDKPAVKIDYTQYNFVREPVRLAYIDTSMYGIPFEGFDSYIDGRGGMKGVLGKVIPLFNQTGEEMNQACLATFLSESLVVPNVALQDYIAWEPVDDTHAKATITYKGISASGVFTFSEVGEALSFTTEDRAVISTDGTVQRVTWSALFKEYKNIGGIRQPTHLQAVWHYDQGDLIYFDSDNFMIAYGMESL</sequence>
<evidence type="ECO:0000313" key="1">
    <source>
        <dbReference type="EMBL" id="GAA0405460.1"/>
    </source>
</evidence>
<keyword evidence="2" id="KW-1185">Reference proteome</keyword>
<dbReference type="Proteomes" id="UP001500340">
    <property type="component" value="Unassembled WGS sequence"/>
</dbReference>
<protein>
    <recommendedName>
        <fullName evidence="3">Regulatory protein YycH-like domain-containing protein</fullName>
    </recommendedName>
</protein>
<reference evidence="1 2" key="1">
    <citation type="journal article" date="2019" name="Int. J. Syst. Evol. Microbiol.">
        <title>The Global Catalogue of Microorganisms (GCM) 10K type strain sequencing project: providing services to taxonomists for standard genome sequencing and annotation.</title>
        <authorList>
            <consortium name="The Broad Institute Genomics Platform"/>
            <consortium name="The Broad Institute Genome Sequencing Center for Infectious Disease"/>
            <person name="Wu L."/>
            <person name="Ma J."/>
        </authorList>
    </citation>
    <scope>NUCLEOTIDE SEQUENCE [LARGE SCALE GENOMIC DNA]</scope>
    <source>
        <strain evidence="1 2">JCM 12774</strain>
    </source>
</reference>
<comment type="caution">
    <text evidence="1">The sequence shown here is derived from an EMBL/GenBank/DDBJ whole genome shotgun (WGS) entry which is preliminary data.</text>
</comment>
<gene>
    <name evidence="1" type="ORF">GCM10008933_39670</name>
</gene>
<name>A0ABN0YQB9_9BACL</name>
<dbReference type="InterPro" id="IPR046674">
    <property type="entry name" value="DUF6544"/>
</dbReference>